<evidence type="ECO:0000256" key="1">
    <source>
        <dbReference type="ARBA" id="ARBA00022801"/>
    </source>
</evidence>
<organism evidence="6 7">
    <name type="scientific">Uabimicrobium amorphum</name>
    <dbReference type="NCBI Taxonomy" id="2596890"/>
    <lineage>
        <taxon>Bacteria</taxon>
        <taxon>Pseudomonadati</taxon>
        <taxon>Planctomycetota</taxon>
        <taxon>Candidatus Uabimicrobiia</taxon>
        <taxon>Candidatus Uabimicrobiales</taxon>
        <taxon>Candidatus Uabimicrobiaceae</taxon>
        <taxon>Candidatus Uabimicrobium</taxon>
    </lineage>
</organism>
<feature type="domain" description="HAMP" evidence="4">
    <location>
        <begin position="257"/>
        <end position="309"/>
    </location>
</feature>
<feature type="transmembrane region" description="Helical" evidence="3">
    <location>
        <begin position="58"/>
        <end position="79"/>
    </location>
</feature>
<keyword evidence="3" id="KW-0812">Transmembrane</keyword>
<name>A0A5S9IN13_UABAM</name>
<gene>
    <name evidence="6" type="ORF">UABAM_01918</name>
</gene>
<dbReference type="Proteomes" id="UP000326354">
    <property type="component" value="Chromosome"/>
</dbReference>
<sequence>MRPKRPSSRKKNLSRSKVKASASKVKVPERPSTVILEKVKETGKTAQRVKGFSLSTKFAIAISTLAVFICAFSGFIVYFKTKNSLNEEINRKGAALVKAVENIAVEYVHEVQKNPDNEDEIRVRFAKYLENMEKTSDGKKSTEILGVLLKSNNEGKIRSLADYGISGGTNETYYEKRGDDLFETDITIVHSRMQTSDKREYRTRSYKKQILNGKMTVYVTLSEYEINNTASAILVSILFASLLAIVVGTGLSFFLTSLITGPVRKLMKDIEIVARGKLEHRTHATSKDEIGVLAHTFNVMTQNLRMAHNTELENQAREHELQIATEIQSNLLPKQIPDIPGYDIAAFYHPSKEVGGDYYDFIDIDNDHVAIAIADVSGKGIPGSMVMTMARSLIRMESKRSLSPSDVMTEVNKVIAQDIRRGMFVTAMYCVLNKNTGELRLSSAGHNPAILIKQDGSHELLNTKGLALGLDKGKIFARQIQTITTTLSRGDRLVLFTDGIPEAMSPRNEEFGDDKFYQLASKCCNLESKKFVEHIVGSIAKWRRNAPQSDDITIVTLKH</sequence>
<dbReference type="EMBL" id="AP019860">
    <property type="protein sequence ID" value="BBM83565.1"/>
    <property type="molecule type" value="Genomic_DNA"/>
</dbReference>
<keyword evidence="7" id="KW-1185">Reference proteome</keyword>
<keyword evidence="1" id="KW-0378">Hydrolase</keyword>
<accession>A0A5S9IN13</accession>
<dbReference type="SMART" id="SM00331">
    <property type="entry name" value="PP2C_SIG"/>
    <property type="match status" value="1"/>
</dbReference>
<dbReference type="Pfam" id="PF00672">
    <property type="entry name" value="HAMP"/>
    <property type="match status" value="1"/>
</dbReference>
<dbReference type="Gene3D" id="3.60.40.10">
    <property type="entry name" value="PPM-type phosphatase domain"/>
    <property type="match status" value="1"/>
</dbReference>
<dbReference type="CDD" id="cd06225">
    <property type="entry name" value="HAMP"/>
    <property type="match status" value="1"/>
</dbReference>
<dbReference type="PANTHER" id="PTHR43156:SF2">
    <property type="entry name" value="STAGE II SPORULATION PROTEIN E"/>
    <property type="match status" value="1"/>
</dbReference>
<dbReference type="GO" id="GO:0007165">
    <property type="term" value="P:signal transduction"/>
    <property type="evidence" value="ECO:0007669"/>
    <property type="project" value="InterPro"/>
</dbReference>
<dbReference type="GO" id="GO:0016791">
    <property type="term" value="F:phosphatase activity"/>
    <property type="evidence" value="ECO:0007669"/>
    <property type="project" value="TreeGrafter"/>
</dbReference>
<evidence type="ECO:0000259" key="5">
    <source>
        <dbReference type="PROSITE" id="PS51746"/>
    </source>
</evidence>
<feature type="transmembrane region" description="Helical" evidence="3">
    <location>
        <begin position="232"/>
        <end position="259"/>
    </location>
</feature>
<dbReference type="Pfam" id="PF07228">
    <property type="entry name" value="SpoIIE"/>
    <property type="match status" value="1"/>
</dbReference>
<dbReference type="GO" id="GO:0016020">
    <property type="term" value="C:membrane"/>
    <property type="evidence" value="ECO:0007669"/>
    <property type="project" value="InterPro"/>
</dbReference>
<dbReference type="OrthoDB" id="247273at2"/>
<dbReference type="Gene3D" id="6.10.340.10">
    <property type="match status" value="1"/>
</dbReference>
<dbReference type="InterPro" id="IPR001932">
    <property type="entry name" value="PPM-type_phosphatase-like_dom"/>
</dbReference>
<dbReference type="SMART" id="SM00304">
    <property type="entry name" value="HAMP"/>
    <property type="match status" value="1"/>
</dbReference>
<keyword evidence="3" id="KW-0472">Membrane</keyword>
<dbReference type="SUPFAM" id="SSF158472">
    <property type="entry name" value="HAMP domain-like"/>
    <property type="match status" value="1"/>
</dbReference>
<proteinExistence type="predicted"/>
<protein>
    <submittedName>
        <fullName evidence="6">Sigma factor sigB regulation protein rsbU</fullName>
    </submittedName>
</protein>
<dbReference type="InterPro" id="IPR003660">
    <property type="entry name" value="HAMP_dom"/>
</dbReference>
<feature type="region of interest" description="Disordered" evidence="2">
    <location>
        <begin position="1"/>
        <end position="24"/>
    </location>
</feature>
<evidence type="ECO:0000256" key="2">
    <source>
        <dbReference type="SAM" id="MobiDB-lite"/>
    </source>
</evidence>
<evidence type="ECO:0000259" key="4">
    <source>
        <dbReference type="PROSITE" id="PS50885"/>
    </source>
</evidence>
<dbReference type="AlphaFoldDB" id="A0A5S9IN13"/>
<feature type="domain" description="PPM-type phosphatase" evidence="5">
    <location>
        <begin position="341"/>
        <end position="559"/>
    </location>
</feature>
<dbReference type="PROSITE" id="PS51746">
    <property type="entry name" value="PPM_2"/>
    <property type="match status" value="1"/>
</dbReference>
<dbReference type="KEGG" id="uam:UABAM_01918"/>
<dbReference type="InterPro" id="IPR036457">
    <property type="entry name" value="PPM-type-like_dom_sf"/>
</dbReference>
<dbReference type="RefSeq" id="WP_151967760.1">
    <property type="nucleotide sequence ID" value="NZ_AP019860.1"/>
</dbReference>
<feature type="compositionally biased region" description="Basic residues" evidence="2">
    <location>
        <begin position="1"/>
        <end position="18"/>
    </location>
</feature>
<evidence type="ECO:0000313" key="6">
    <source>
        <dbReference type="EMBL" id="BBM83565.1"/>
    </source>
</evidence>
<evidence type="ECO:0000313" key="7">
    <source>
        <dbReference type="Proteomes" id="UP000326354"/>
    </source>
</evidence>
<dbReference type="InterPro" id="IPR052016">
    <property type="entry name" value="Bact_Sigma-Reg"/>
</dbReference>
<dbReference type="PROSITE" id="PS50885">
    <property type="entry name" value="HAMP"/>
    <property type="match status" value="1"/>
</dbReference>
<reference evidence="6 7" key="1">
    <citation type="submission" date="2019-08" db="EMBL/GenBank/DDBJ databases">
        <title>Complete genome sequence of Candidatus Uab amorphum.</title>
        <authorList>
            <person name="Shiratori T."/>
            <person name="Suzuki S."/>
            <person name="Kakizawa Y."/>
            <person name="Ishida K."/>
        </authorList>
    </citation>
    <scope>NUCLEOTIDE SEQUENCE [LARGE SCALE GENOMIC DNA]</scope>
    <source>
        <strain evidence="6 7">SRT547</strain>
    </source>
</reference>
<keyword evidence="3" id="KW-1133">Transmembrane helix</keyword>
<dbReference type="SUPFAM" id="SSF81606">
    <property type="entry name" value="PP2C-like"/>
    <property type="match status" value="1"/>
</dbReference>
<dbReference type="PANTHER" id="PTHR43156">
    <property type="entry name" value="STAGE II SPORULATION PROTEIN E-RELATED"/>
    <property type="match status" value="1"/>
</dbReference>
<evidence type="ECO:0000256" key="3">
    <source>
        <dbReference type="SAM" id="Phobius"/>
    </source>
</evidence>